<protein>
    <submittedName>
        <fullName evidence="2">Metallophosphoesterase family protein</fullName>
    </submittedName>
</protein>
<dbReference type="RefSeq" id="WP_191619707.1">
    <property type="nucleotide sequence ID" value="NZ_JACYFG010000061.1"/>
</dbReference>
<reference evidence="2" key="1">
    <citation type="submission" date="2020-09" db="EMBL/GenBank/DDBJ databases">
        <title>Pelagicoccus enzymogenes sp. nov. with an EPS production, isolated from marine sediment.</title>
        <authorList>
            <person name="Feng X."/>
        </authorList>
    </citation>
    <scope>NUCLEOTIDE SEQUENCE</scope>
    <source>
        <strain evidence="2">NFK12</strain>
    </source>
</reference>
<dbReference type="Gene3D" id="3.60.21.10">
    <property type="match status" value="1"/>
</dbReference>
<proteinExistence type="predicted"/>
<keyword evidence="3" id="KW-1185">Reference proteome</keyword>
<sequence length="273" mass="30895">MSAKIRIVSDLHVGHKASVIDRLDALAPLAEGVDWLILNGDTLELKYGDLDVAHYDAQREKQRFEQEIAKWDCKVSVITGNHDPEISELHSLTLLDGKVFVTHGDGLFPNIAPWSSNVDNLEKHASIIDPDATGITEQDLHDYLALHKQVTIRAHKDDKKYNPTLWGKLKIFLHQTWPPTTPFRILKAWSEVPDRAASLTERFGLAPKFIVVGHTHNPGIWTRGKQRVINLGSYFPWPGALCIEIEDKTLNVRRVRKRQNAIEIGRTVASFKL</sequence>
<dbReference type="InterPro" id="IPR029052">
    <property type="entry name" value="Metallo-depent_PP-like"/>
</dbReference>
<dbReference type="AlphaFoldDB" id="A0A927IKA3"/>
<organism evidence="2 3">
    <name type="scientific">Pelagicoccus enzymogenes</name>
    <dbReference type="NCBI Taxonomy" id="2773457"/>
    <lineage>
        <taxon>Bacteria</taxon>
        <taxon>Pseudomonadati</taxon>
        <taxon>Verrucomicrobiota</taxon>
        <taxon>Opitutia</taxon>
        <taxon>Puniceicoccales</taxon>
        <taxon>Pelagicoccaceae</taxon>
        <taxon>Pelagicoccus</taxon>
    </lineage>
</organism>
<evidence type="ECO:0000313" key="2">
    <source>
        <dbReference type="EMBL" id="MBD5782638.1"/>
    </source>
</evidence>
<gene>
    <name evidence="2" type="ORF">IEN85_24290</name>
</gene>
<dbReference type="InterPro" id="IPR004843">
    <property type="entry name" value="Calcineurin-like_PHP"/>
</dbReference>
<accession>A0A927IKA3</accession>
<feature type="domain" description="Calcineurin-like phosphoesterase" evidence="1">
    <location>
        <begin position="4"/>
        <end position="218"/>
    </location>
</feature>
<name>A0A927IKA3_9BACT</name>
<dbReference type="GO" id="GO:0016787">
    <property type="term" value="F:hydrolase activity"/>
    <property type="evidence" value="ECO:0007669"/>
    <property type="project" value="InterPro"/>
</dbReference>
<dbReference type="SUPFAM" id="SSF56300">
    <property type="entry name" value="Metallo-dependent phosphatases"/>
    <property type="match status" value="1"/>
</dbReference>
<dbReference type="EMBL" id="JACYFG010000061">
    <property type="protein sequence ID" value="MBD5782638.1"/>
    <property type="molecule type" value="Genomic_DNA"/>
</dbReference>
<dbReference type="Proteomes" id="UP000622317">
    <property type="component" value="Unassembled WGS sequence"/>
</dbReference>
<evidence type="ECO:0000313" key="3">
    <source>
        <dbReference type="Proteomes" id="UP000622317"/>
    </source>
</evidence>
<dbReference type="Pfam" id="PF00149">
    <property type="entry name" value="Metallophos"/>
    <property type="match status" value="1"/>
</dbReference>
<evidence type="ECO:0000259" key="1">
    <source>
        <dbReference type="Pfam" id="PF00149"/>
    </source>
</evidence>
<comment type="caution">
    <text evidence="2">The sequence shown here is derived from an EMBL/GenBank/DDBJ whole genome shotgun (WGS) entry which is preliminary data.</text>
</comment>